<dbReference type="EMBL" id="JAPFRF010000010">
    <property type="protein sequence ID" value="KAJ7319768.1"/>
    <property type="molecule type" value="Genomic_DNA"/>
</dbReference>
<feature type="domain" description="Lysosome-associated membrane glycoprotein 2-like transmembrane" evidence="19">
    <location>
        <begin position="381"/>
        <end position="412"/>
    </location>
</feature>
<keyword evidence="7 14" id="KW-0472">Membrane</keyword>
<keyword evidence="3 14" id="KW-0812">Transmembrane</keyword>
<feature type="disulfide bond" evidence="14">
    <location>
        <begin position="335"/>
        <end position="372"/>
    </location>
</feature>
<accession>A0A9Q0XMD0</accession>
<evidence type="ECO:0000256" key="10">
    <source>
        <dbReference type="ARBA" id="ARBA00023228"/>
    </source>
</evidence>
<keyword evidence="21" id="KW-1185">Reference proteome</keyword>
<evidence type="ECO:0000256" key="14">
    <source>
        <dbReference type="PROSITE-ProRule" id="PRU00740"/>
    </source>
</evidence>
<feature type="transmembrane region" description="Helical" evidence="16">
    <location>
        <begin position="379"/>
        <end position="402"/>
    </location>
</feature>
<keyword evidence="2" id="KW-1003">Cell membrane</keyword>
<dbReference type="Gene3D" id="2.40.160.110">
    <property type="match status" value="2"/>
</dbReference>
<feature type="domain" description="Lysosome-associated membrane glycoprotein 2-like luminal" evidence="18">
    <location>
        <begin position="215"/>
        <end position="361"/>
    </location>
</feature>
<evidence type="ECO:0000259" key="18">
    <source>
        <dbReference type="Pfam" id="PF01299"/>
    </source>
</evidence>
<feature type="compositionally biased region" description="Low complexity" evidence="15">
    <location>
        <begin position="195"/>
        <end position="204"/>
    </location>
</feature>
<dbReference type="GO" id="GO:0072594">
    <property type="term" value="P:establishment of protein localization to organelle"/>
    <property type="evidence" value="ECO:0007669"/>
    <property type="project" value="TreeGrafter"/>
</dbReference>
<keyword evidence="8 14" id="KW-1015">Disulfide bond</keyword>
<dbReference type="PROSITE" id="PS51407">
    <property type="entry name" value="LAMP_3"/>
    <property type="match status" value="1"/>
</dbReference>
<feature type="region of interest" description="Disordered" evidence="15">
    <location>
        <begin position="195"/>
        <end position="214"/>
    </location>
</feature>
<dbReference type="GO" id="GO:0005765">
    <property type="term" value="C:lysosomal membrane"/>
    <property type="evidence" value="ECO:0007669"/>
    <property type="project" value="UniProtKB-SubCell"/>
</dbReference>
<dbReference type="PRINTS" id="PR00336">
    <property type="entry name" value="LYSASSOCTDMP"/>
</dbReference>
<dbReference type="PANTHER" id="PTHR11506:SF27">
    <property type="entry name" value="LYSOSOME-ASSOCIATED MEMBRANE GLYCOPROTEIN 1"/>
    <property type="match status" value="1"/>
</dbReference>
<evidence type="ECO:0000313" key="21">
    <source>
        <dbReference type="Proteomes" id="UP001142489"/>
    </source>
</evidence>
<feature type="signal peptide" evidence="17">
    <location>
        <begin position="1"/>
        <end position="24"/>
    </location>
</feature>
<comment type="caution">
    <text evidence="14">Lacks conserved residue(s) required for the propagation of feature annotation.</text>
</comment>
<keyword evidence="9" id="KW-0325">Glycoprotein</keyword>
<evidence type="ECO:0000256" key="2">
    <source>
        <dbReference type="ARBA" id="ARBA00022475"/>
    </source>
</evidence>
<dbReference type="InterPro" id="IPR018134">
    <property type="entry name" value="LAMP_CS"/>
</dbReference>
<evidence type="ECO:0000256" key="7">
    <source>
        <dbReference type="ARBA" id="ARBA00023136"/>
    </source>
</evidence>
<evidence type="ECO:0000256" key="3">
    <source>
        <dbReference type="ARBA" id="ARBA00022692"/>
    </source>
</evidence>
<dbReference type="InterPro" id="IPR002000">
    <property type="entry name" value="Lysosome-assoc_membr_glycop"/>
</dbReference>
<dbReference type="CDD" id="cd12087">
    <property type="entry name" value="TM_EGFR-like"/>
    <property type="match status" value="1"/>
</dbReference>
<evidence type="ECO:0000256" key="9">
    <source>
        <dbReference type="ARBA" id="ARBA00023180"/>
    </source>
</evidence>
<dbReference type="GO" id="GO:0031902">
    <property type="term" value="C:late endosome membrane"/>
    <property type="evidence" value="ECO:0007669"/>
    <property type="project" value="TreeGrafter"/>
</dbReference>
<dbReference type="GO" id="GO:0005886">
    <property type="term" value="C:plasma membrane"/>
    <property type="evidence" value="ECO:0007669"/>
    <property type="project" value="UniProtKB-SubCell"/>
</dbReference>
<dbReference type="InterPro" id="IPR048524">
    <property type="entry name" value="Lamp2-like_TM"/>
</dbReference>
<evidence type="ECO:0000256" key="17">
    <source>
        <dbReference type="SAM" id="SignalP"/>
    </source>
</evidence>
<feature type="chain" id="PRO_5040409553" description="Lysosome-associated membrane glycoprotein 1" evidence="17">
    <location>
        <begin position="25"/>
        <end position="414"/>
    </location>
</feature>
<organism evidence="20 21">
    <name type="scientific">Phrynocephalus forsythii</name>
    <dbReference type="NCBI Taxonomy" id="171643"/>
    <lineage>
        <taxon>Eukaryota</taxon>
        <taxon>Metazoa</taxon>
        <taxon>Chordata</taxon>
        <taxon>Craniata</taxon>
        <taxon>Vertebrata</taxon>
        <taxon>Euteleostomi</taxon>
        <taxon>Lepidosauria</taxon>
        <taxon>Squamata</taxon>
        <taxon>Bifurcata</taxon>
        <taxon>Unidentata</taxon>
        <taxon>Episquamata</taxon>
        <taxon>Toxicofera</taxon>
        <taxon>Iguania</taxon>
        <taxon>Acrodonta</taxon>
        <taxon>Agamidae</taxon>
        <taxon>Agaminae</taxon>
        <taxon>Phrynocephalus</taxon>
    </lineage>
</organism>
<evidence type="ECO:0000313" key="20">
    <source>
        <dbReference type="EMBL" id="KAJ7319768.1"/>
    </source>
</evidence>
<dbReference type="OrthoDB" id="10037042at2759"/>
<protein>
    <recommendedName>
        <fullName evidence="13">Lysosome-associated membrane glycoprotein 1</fullName>
    </recommendedName>
</protein>
<evidence type="ECO:0000256" key="4">
    <source>
        <dbReference type="ARBA" id="ARBA00022729"/>
    </source>
</evidence>
<evidence type="ECO:0000256" key="13">
    <source>
        <dbReference type="ARBA" id="ARBA00074383"/>
    </source>
</evidence>
<dbReference type="PROSITE" id="PS00311">
    <property type="entry name" value="LAMP_2"/>
    <property type="match status" value="1"/>
</dbReference>
<feature type="domain" description="Lysosome-associated membrane glycoprotein 2-like luminal" evidence="18">
    <location>
        <begin position="23"/>
        <end position="169"/>
    </location>
</feature>
<reference evidence="20" key="1">
    <citation type="journal article" date="2023" name="DNA Res.">
        <title>Chromosome-level genome assembly of Phrynocephalus forsythii using third-generation DNA sequencing and Hi-C analysis.</title>
        <authorList>
            <person name="Qi Y."/>
            <person name="Zhao W."/>
            <person name="Zhao Y."/>
            <person name="Niu C."/>
            <person name="Cao S."/>
            <person name="Zhang Y."/>
        </authorList>
    </citation>
    <scope>NUCLEOTIDE SEQUENCE</scope>
    <source>
        <tissue evidence="20">Muscle</tissue>
    </source>
</reference>
<feature type="disulfide bond" evidence="14">
    <location>
        <begin position="35"/>
        <end position="74"/>
    </location>
</feature>
<evidence type="ECO:0000256" key="12">
    <source>
        <dbReference type="ARBA" id="ARBA00060404"/>
    </source>
</evidence>
<comment type="caution">
    <text evidence="20">The sequence shown here is derived from an EMBL/GenBank/DDBJ whole genome shotgun (WGS) entry which is preliminary data.</text>
</comment>
<evidence type="ECO:0000256" key="11">
    <source>
        <dbReference type="ARBA" id="ARBA00037817"/>
    </source>
</evidence>
<dbReference type="Pfam" id="PF01299">
    <property type="entry name" value="Lamp2-like_luminal"/>
    <property type="match status" value="2"/>
</dbReference>
<dbReference type="InterPro" id="IPR048528">
    <property type="entry name" value="Lamp2-like_luminal"/>
</dbReference>
<evidence type="ECO:0000256" key="6">
    <source>
        <dbReference type="ARBA" id="ARBA00022989"/>
    </source>
</evidence>
<evidence type="ECO:0000256" key="1">
    <source>
        <dbReference type="ARBA" id="ARBA00004251"/>
    </source>
</evidence>
<dbReference type="FunFam" id="2.40.160.110:FF:000001">
    <property type="entry name" value="lysosome-associated membrane glycoprotein 2 isoform X2"/>
    <property type="match status" value="1"/>
</dbReference>
<keyword evidence="4 17" id="KW-0732">Signal</keyword>
<evidence type="ECO:0000256" key="16">
    <source>
        <dbReference type="SAM" id="Phobius"/>
    </source>
</evidence>
<gene>
    <name evidence="20" type="ORF">JRQ81_019279</name>
</gene>
<evidence type="ECO:0000256" key="5">
    <source>
        <dbReference type="ARBA" id="ARBA00022753"/>
    </source>
</evidence>
<dbReference type="AlphaFoldDB" id="A0A9Q0XMD0"/>
<dbReference type="Pfam" id="PF21222">
    <property type="entry name" value="Lamp2_2nd"/>
    <property type="match status" value="1"/>
</dbReference>
<proteinExistence type="inferred from homology"/>
<evidence type="ECO:0000256" key="8">
    <source>
        <dbReference type="ARBA" id="ARBA00023157"/>
    </source>
</evidence>
<dbReference type="Proteomes" id="UP001142489">
    <property type="component" value="Unassembled WGS sequence"/>
</dbReference>
<evidence type="ECO:0000259" key="19">
    <source>
        <dbReference type="Pfam" id="PF21222"/>
    </source>
</evidence>
<keyword evidence="6 16" id="KW-1133">Transmembrane helix</keyword>
<sequence>MAARCKRGLLLGAVLLGFLQASSTFEVTDDSGNICILANFSVHFTVQYNTSTTNENRTFSLPSDAHVLKNVSSCGKEKEISQVLAVGFGHGHSLHLKFEKNNSSYVVSTLTFSYNLSDTSIFPNATGGKKEVNSTTDIKAALNTTYSCHNKNAISMTNVTVLFSNVTLEAYLTGNTFSKKESICFEDRSTTVAPATTTHIPATTSQAPSPAKKDPDVGHYNVSGAHGICLLAAMGLQVNVTYSTKNESITSQVFNFPQNGSYSGSCDNDTVTLNLVSGSTTLRFQFVQNASTDKYFLQGLGVNISLPSEAKGNRIAADNNTLSALKATVGKSYRCVAEESVWISGNASVNLFNVQVQAFKIPGGKFGSVEECQMDENNMLIPIIVGAALAGLVLIVLIAYLIGRKRSHAGYQTI</sequence>
<keyword evidence="10 14" id="KW-0458">Lysosome</keyword>
<keyword evidence="5" id="KW-0967">Endosome</keyword>
<evidence type="ECO:0000256" key="15">
    <source>
        <dbReference type="SAM" id="MobiDB-lite"/>
    </source>
</evidence>
<feature type="disulfide bond" evidence="14">
    <location>
        <begin position="148"/>
        <end position="184"/>
    </location>
</feature>
<name>A0A9Q0XMD0_9SAUR</name>
<dbReference type="PANTHER" id="PTHR11506">
    <property type="entry name" value="LYSOSOME-ASSOCIATED MEMBRANE GLYCOPROTEIN"/>
    <property type="match status" value="1"/>
</dbReference>
<comment type="subcellular location">
    <subcellularLocation>
        <location evidence="1">Cell membrane</location>
        <topology evidence="1">Single-pass type I membrane protein</topology>
    </subcellularLocation>
    <subcellularLocation>
        <location evidence="12">Cytolytic granule membrane</location>
        <topology evidence="12">Single-pass type I membrane protein</topology>
    </subcellularLocation>
    <subcellularLocation>
        <location evidence="11">Late endosome membrane</location>
        <topology evidence="11">Single-pass type I membrane protein</topology>
    </subcellularLocation>
    <subcellularLocation>
        <location evidence="14">Lysosome membrane</location>
        <topology evidence="14">Single-pass type I membrane protein</topology>
    </subcellularLocation>
</comment>
<comment type="similarity">
    <text evidence="14">Belongs to the LAMP family.</text>
</comment>